<comment type="caution">
    <text evidence="4">The sequence shown here is derived from an EMBL/GenBank/DDBJ whole genome shotgun (WGS) entry which is preliminary data.</text>
</comment>
<dbReference type="Gene3D" id="3.40.50.880">
    <property type="match status" value="1"/>
</dbReference>
<dbReference type="InterPro" id="IPR036265">
    <property type="entry name" value="HIT-like_sf"/>
</dbReference>
<organism evidence="4 5">
    <name type="scientific">Mycena chlorophos</name>
    <name type="common">Agaric fungus</name>
    <name type="synonym">Agaricus chlorophos</name>
    <dbReference type="NCBI Taxonomy" id="658473"/>
    <lineage>
        <taxon>Eukaryota</taxon>
        <taxon>Fungi</taxon>
        <taxon>Dikarya</taxon>
        <taxon>Basidiomycota</taxon>
        <taxon>Agaricomycotina</taxon>
        <taxon>Agaricomycetes</taxon>
        <taxon>Agaricomycetidae</taxon>
        <taxon>Agaricales</taxon>
        <taxon>Marasmiineae</taxon>
        <taxon>Mycenaceae</taxon>
        <taxon>Mycena</taxon>
    </lineage>
</organism>
<dbReference type="GO" id="GO:0003877">
    <property type="term" value="F:ATP:ADP adenylyltransferase activity"/>
    <property type="evidence" value="ECO:0007669"/>
    <property type="project" value="InterPro"/>
</dbReference>
<dbReference type="AlphaFoldDB" id="A0A8H6SWJ9"/>
<dbReference type="PANTHER" id="PTHR38420:SF1">
    <property type="entry name" value="PUTATIVE (AFU_ORTHOLOGUE AFUA_5G14690)-RELATED"/>
    <property type="match status" value="1"/>
</dbReference>
<evidence type="ECO:0000259" key="2">
    <source>
        <dbReference type="Pfam" id="PF09830"/>
    </source>
</evidence>
<dbReference type="InterPro" id="IPR009163">
    <property type="entry name" value="Ap4A_phos1/2"/>
</dbReference>
<gene>
    <name evidence="4" type="ORF">HMN09_00754100</name>
</gene>
<name>A0A8H6SWJ9_MYCCL</name>
<dbReference type="EMBL" id="JACAZE010000009">
    <property type="protein sequence ID" value="KAF7305996.1"/>
    <property type="molecule type" value="Genomic_DNA"/>
</dbReference>
<evidence type="ECO:0000313" key="4">
    <source>
        <dbReference type="EMBL" id="KAF7305996.1"/>
    </source>
</evidence>
<dbReference type="Proteomes" id="UP000613580">
    <property type="component" value="Unassembled WGS sequence"/>
</dbReference>
<dbReference type="InterPro" id="IPR019200">
    <property type="entry name" value="ATP_adenylylTrfase_C"/>
</dbReference>
<dbReference type="PANTHER" id="PTHR38420">
    <property type="entry name" value="AP-4-A PHOSPHORYLASE II"/>
    <property type="match status" value="1"/>
</dbReference>
<evidence type="ECO:0000313" key="5">
    <source>
        <dbReference type="Proteomes" id="UP000613580"/>
    </source>
</evidence>
<dbReference type="GO" id="GO:0009117">
    <property type="term" value="P:nucleotide metabolic process"/>
    <property type="evidence" value="ECO:0007669"/>
    <property type="project" value="InterPro"/>
</dbReference>
<feature type="domain" description="Ap4A phosphorylase 1/2 N-terminal" evidence="3">
    <location>
        <begin position="4"/>
        <end position="177"/>
    </location>
</feature>
<dbReference type="GO" id="GO:0005524">
    <property type="term" value="F:ATP binding"/>
    <property type="evidence" value="ECO:0007669"/>
    <property type="project" value="InterPro"/>
</dbReference>
<dbReference type="SUPFAM" id="SSF52317">
    <property type="entry name" value="Class I glutamine amidotransferase-like"/>
    <property type="match status" value="1"/>
</dbReference>
<dbReference type="InterPro" id="IPR043171">
    <property type="entry name" value="Ap4A_phos1/2-like"/>
</dbReference>
<keyword evidence="5" id="KW-1185">Reference proteome</keyword>
<dbReference type="Pfam" id="PF19327">
    <property type="entry name" value="Ap4A_phos_N"/>
    <property type="match status" value="1"/>
</dbReference>
<dbReference type="InterPro" id="IPR002818">
    <property type="entry name" value="DJ-1/PfpI"/>
</dbReference>
<dbReference type="OrthoDB" id="10267950at2759"/>
<accession>A0A8H6SWJ9</accession>
<proteinExistence type="predicted"/>
<dbReference type="Pfam" id="PF01965">
    <property type="entry name" value="DJ-1_PfpI"/>
    <property type="match status" value="1"/>
</dbReference>
<sequence length="564" mass="62534">MSHILEKLSSAFDAAQKEGDLLFFPSTVVKHQDEKVVYEIRLCPALQDKPTLPTPDFAPQELHEKKKEDPFSPPYNPHLHVGDIRDEESGTEYAVLLNKYSVVPQHFLLITKEFASQASPLSPSDLVQTYLLLAAGRKARTPLFAFYNCKHPLSHHKHLQFLPLDDDDEDGPPIEHLARSVKLETPDRPFTLPVSYANHVFRFPDRLYALSAEQLEPILASAFISLLDLVFSTIRHDSTYPSNRPSYNVVLTLEHMHLIPRRQESHVLAETGDELSVNALGFAGMLLVKSERELEAVKKEGVSKILRGVGLESVHEIQMAESNLFPPPLGTCFAGIVLRATMSQNLQVAVCLFPGVTTTDYQGPVELLGIFSAKNRTRALNGISNNLPDLTIEFTYLSHTLEPVVPTAGPRVQPDRTYDEAQEQFDIVLVPGGPNVNPPAACNAFITRQSPGAKYVLSVCTGSLILARLGILDGHHATTNKRAFRSVVEETKDRDITWVAKARWATSEDKRIWTGSGITAGMDMAGGFLDYLVGDELGRACRSFIELSMKGQDDDEFAAYQGLL</sequence>
<reference evidence="4" key="1">
    <citation type="submission" date="2020-05" db="EMBL/GenBank/DDBJ databases">
        <title>Mycena genomes resolve the evolution of fungal bioluminescence.</title>
        <authorList>
            <person name="Tsai I.J."/>
        </authorList>
    </citation>
    <scope>NUCLEOTIDE SEQUENCE</scope>
    <source>
        <strain evidence="4">110903Hualien_Pintung</strain>
    </source>
</reference>
<dbReference type="SUPFAM" id="SSF54197">
    <property type="entry name" value="HIT-like"/>
    <property type="match status" value="1"/>
</dbReference>
<evidence type="ECO:0000259" key="1">
    <source>
        <dbReference type="Pfam" id="PF01965"/>
    </source>
</evidence>
<protein>
    <submittedName>
        <fullName evidence="4">ATP-transf domain-containing protein</fullName>
    </submittedName>
</protein>
<feature type="domain" description="ATP adenylyltransferase C-terminal" evidence="2">
    <location>
        <begin position="194"/>
        <end position="311"/>
    </location>
</feature>
<feature type="domain" description="DJ-1/PfpI" evidence="1">
    <location>
        <begin position="348"/>
        <end position="526"/>
    </location>
</feature>
<dbReference type="Pfam" id="PF09830">
    <property type="entry name" value="ATP_transf"/>
    <property type="match status" value="1"/>
</dbReference>
<dbReference type="InterPro" id="IPR045759">
    <property type="entry name" value="Ap4A_phos1/2_N"/>
</dbReference>
<dbReference type="Gene3D" id="3.30.428.70">
    <property type="match status" value="1"/>
</dbReference>
<evidence type="ECO:0000259" key="3">
    <source>
        <dbReference type="Pfam" id="PF19327"/>
    </source>
</evidence>
<dbReference type="InterPro" id="IPR029062">
    <property type="entry name" value="Class_I_gatase-like"/>
</dbReference>
<dbReference type="CDD" id="cd03139">
    <property type="entry name" value="GATase1_PfpI_2"/>
    <property type="match status" value="1"/>
</dbReference>